<gene>
    <name evidence="1" type="ordered locus">Emin_0228</name>
</gene>
<dbReference type="RefSeq" id="WP_012414405.1">
    <property type="nucleotide sequence ID" value="NC_010644.1"/>
</dbReference>
<accession>B2KB31</accession>
<dbReference type="OrthoDB" id="9842782at2"/>
<protein>
    <submittedName>
        <fullName evidence="1">Uncharacterized protein</fullName>
    </submittedName>
</protein>
<name>B2KB31_ELUMP</name>
<reference evidence="1 2" key="1">
    <citation type="journal article" date="2009" name="Appl. Environ. Microbiol.">
        <title>Genomic analysis of 'Elusimicrobium minutum,' the first cultivated representative of the phylum 'Elusimicrobia' (formerly termite group 1).</title>
        <authorList>
            <person name="Herlemann D.P.R."/>
            <person name="Geissinger O."/>
            <person name="Ikeda-Ohtsubo W."/>
            <person name="Kunin V."/>
            <person name="Sun H."/>
            <person name="Lapidus A."/>
            <person name="Hugenholtz P."/>
            <person name="Brune A."/>
        </authorList>
    </citation>
    <scope>NUCLEOTIDE SEQUENCE [LARGE SCALE GENOMIC DNA]</scope>
    <source>
        <strain evidence="1 2">Pei191</strain>
    </source>
</reference>
<sequence length="356" mass="41095">MDRIKIAVPVAEVKELYTGAITALQDNRDKGPAIQPVFRDYSWCGYIMIDICVPKSLFHNSLEEHTDRCLNCLIELIRIEARESNGLEISHDAIKFAEVWYLEYGKNIVIPKRHSMHACLDKIALTLAGQHPTLSKVKYYSRVGNNGYQVGLHTKEYEICAYDKTTAAIYNGTGNDKEIFKDLLDRHNLQVLRVEVKLFKSKYIKKHLGKLKYMHSFKLFDLFNSILEQRALKHFWAAIEDALPKVKYSKVALIKQIDAAAKNDVSINDIIFKVGMDYLEHSLGRTVLKQLLVPTSAKIKGKARESQHSTLLKKRKEIQKKFKTKKFYIASRINNYLNEFKPIWIDKENDDIEGVM</sequence>
<dbReference type="Proteomes" id="UP000001029">
    <property type="component" value="Chromosome"/>
</dbReference>
<evidence type="ECO:0000313" key="1">
    <source>
        <dbReference type="EMBL" id="ACC97790.1"/>
    </source>
</evidence>
<dbReference type="AlphaFoldDB" id="B2KB31"/>
<keyword evidence="2" id="KW-1185">Reference proteome</keyword>
<dbReference type="EMBL" id="CP001055">
    <property type="protein sequence ID" value="ACC97790.1"/>
    <property type="molecule type" value="Genomic_DNA"/>
</dbReference>
<dbReference type="STRING" id="445932.Emin_0228"/>
<proteinExistence type="predicted"/>
<evidence type="ECO:0000313" key="2">
    <source>
        <dbReference type="Proteomes" id="UP000001029"/>
    </source>
</evidence>
<dbReference type="HOGENOM" id="CLU_777868_0_0_0"/>
<organism evidence="1 2">
    <name type="scientific">Elusimicrobium minutum (strain Pei191)</name>
    <dbReference type="NCBI Taxonomy" id="445932"/>
    <lineage>
        <taxon>Bacteria</taxon>
        <taxon>Pseudomonadati</taxon>
        <taxon>Elusimicrobiota</taxon>
        <taxon>Elusimicrobia</taxon>
        <taxon>Elusimicrobiales</taxon>
        <taxon>Elusimicrobiaceae</taxon>
        <taxon>Elusimicrobium</taxon>
    </lineage>
</organism>
<dbReference type="KEGG" id="emi:Emin_0228"/>